<sequence>MPALWNIEEWGEREDEEEIMAIIEREEREKQKEMDMQEREDRILQERREEEESSEDEVEPDIRRQITDERKPITMEGNRGMLLGEPIVSPNEKQPAKKIGHVPWTACAPYTDSKTPEWTYFKNWSCTVDWIRALRSFIWVYAPPYPASSFSGTR</sequence>
<feature type="compositionally biased region" description="Basic and acidic residues" evidence="1">
    <location>
        <begin position="60"/>
        <end position="73"/>
    </location>
</feature>
<keyword evidence="3" id="KW-1185">Reference proteome</keyword>
<proteinExistence type="predicted"/>
<feature type="compositionally biased region" description="Basic and acidic residues" evidence="1">
    <location>
        <begin position="24"/>
        <end position="50"/>
    </location>
</feature>
<evidence type="ECO:0000256" key="1">
    <source>
        <dbReference type="SAM" id="MobiDB-lite"/>
    </source>
</evidence>
<evidence type="ECO:0000313" key="2">
    <source>
        <dbReference type="EMBL" id="KAG7440711.1"/>
    </source>
</evidence>
<reference evidence="2" key="1">
    <citation type="submission" date="2020-11" db="EMBL/GenBank/DDBJ databases">
        <title>Adaptations for nitrogen fixation in a non-lichenized fungal sporocarp promotes dispersal by wood-feeding termites.</title>
        <authorList>
            <consortium name="DOE Joint Genome Institute"/>
            <person name="Koch R.A."/>
            <person name="Yoon G."/>
            <person name="Arayal U."/>
            <person name="Lail K."/>
            <person name="Amirebrahimi M."/>
            <person name="Labutti K."/>
            <person name="Lipzen A."/>
            <person name="Riley R."/>
            <person name="Barry K."/>
            <person name="Henrissat B."/>
            <person name="Grigoriev I.V."/>
            <person name="Herr J.R."/>
            <person name="Aime M.C."/>
        </authorList>
    </citation>
    <scope>NUCLEOTIDE SEQUENCE</scope>
    <source>
        <strain evidence="2">MCA 3950</strain>
    </source>
</reference>
<gene>
    <name evidence="2" type="ORF">BT62DRAFT_923889</name>
</gene>
<protein>
    <submittedName>
        <fullName evidence="2">Uncharacterized protein</fullName>
    </submittedName>
</protein>
<name>A0A9P7VIL4_9AGAR</name>
<organism evidence="2 3">
    <name type="scientific">Guyanagaster necrorhizus</name>
    <dbReference type="NCBI Taxonomy" id="856835"/>
    <lineage>
        <taxon>Eukaryota</taxon>
        <taxon>Fungi</taxon>
        <taxon>Dikarya</taxon>
        <taxon>Basidiomycota</taxon>
        <taxon>Agaricomycotina</taxon>
        <taxon>Agaricomycetes</taxon>
        <taxon>Agaricomycetidae</taxon>
        <taxon>Agaricales</taxon>
        <taxon>Marasmiineae</taxon>
        <taxon>Physalacriaceae</taxon>
        <taxon>Guyanagaster</taxon>
    </lineage>
</organism>
<dbReference type="Proteomes" id="UP000812287">
    <property type="component" value="Unassembled WGS sequence"/>
</dbReference>
<evidence type="ECO:0000313" key="3">
    <source>
        <dbReference type="Proteomes" id="UP000812287"/>
    </source>
</evidence>
<comment type="caution">
    <text evidence="2">The sequence shown here is derived from an EMBL/GenBank/DDBJ whole genome shotgun (WGS) entry which is preliminary data.</text>
</comment>
<accession>A0A9P7VIL4</accession>
<feature type="region of interest" description="Disordered" evidence="1">
    <location>
        <begin position="24"/>
        <end position="96"/>
    </location>
</feature>
<dbReference type="EMBL" id="MU250568">
    <property type="protein sequence ID" value="KAG7440711.1"/>
    <property type="molecule type" value="Genomic_DNA"/>
</dbReference>
<dbReference type="RefSeq" id="XP_043034211.1">
    <property type="nucleotide sequence ID" value="XM_043184556.1"/>
</dbReference>
<dbReference type="AlphaFoldDB" id="A0A9P7VIL4"/>
<dbReference type="GeneID" id="66106853"/>